<evidence type="ECO:0000313" key="2">
    <source>
        <dbReference type="EMBL" id="PVD24752.1"/>
    </source>
</evidence>
<dbReference type="EMBL" id="PZQS01000009">
    <property type="protein sequence ID" value="PVD24752.1"/>
    <property type="molecule type" value="Genomic_DNA"/>
</dbReference>
<feature type="compositionally biased region" description="Acidic residues" evidence="1">
    <location>
        <begin position="10"/>
        <end position="20"/>
    </location>
</feature>
<feature type="region of interest" description="Disordered" evidence="1">
    <location>
        <begin position="119"/>
        <end position="138"/>
    </location>
</feature>
<feature type="region of interest" description="Disordered" evidence="1">
    <location>
        <begin position="1"/>
        <end position="28"/>
    </location>
</feature>
<accession>A0A2T7NUB6</accession>
<reference evidence="2 3" key="1">
    <citation type="submission" date="2018-04" db="EMBL/GenBank/DDBJ databases">
        <title>The genome of golden apple snail Pomacea canaliculata provides insight into stress tolerance and invasive adaptation.</title>
        <authorList>
            <person name="Liu C."/>
            <person name="Liu B."/>
            <person name="Ren Y."/>
            <person name="Zhang Y."/>
            <person name="Wang H."/>
            <person name="Li S."/>
            <person name="Jiang F."/>
            <person name="Yin L."/>
            <person name="Zhang G."/>
            <person name="Qian W."/>
            <person name="Fan W."/>
        </authorList>
    </citation>
    <scope>NUCLEOTIDE SEQUENCE [LARGE SCALE GENOMIC DNA]</scope>
    <source>
        <strain evidence="2">SZHN2017</strain>
        <tissue evidence="2">Muscle</tissue>
    </source>
</reference>
<proteinExistence type="predicted"/>
<dbReference type="AlphaFoldDB" id="A0A2T7NUB6"/>
<organism evidence="2 3">
    <name type="scientific">Pomacea canaliculata</name>
    <name type="common">Golden apple snail</name>
    <dbReference type="NCBI Taxonomy" id="400727"/>
    <lineage>
        <taxon>Eukaryota</taxon>
        <taxon>Metazoa</taxon>
        <taxon>Spiralia</taxon>
        <taxon>Lophotrochozoa</taxon>
        <taxon>Mollusca</taxon>
        <taxon>Gastropoda</taxon>
        <taxon>Caenogastropoda</taxon>
        <taxon>Architaenioglossa</taxon>
        <taxon>Ampullarioidea</taxon>
        <taxon>Ampullariidae</taxon>
        <taxon>Pomacea</taxon>
    </lineage>
</organism>
<comment type="caution">
    <text evidence="2">The sequence shown here is derived from an EMBL/GenBank/DDBJ whole genome shotgun (WGS) entry which is preliminary data.</text>
</comment>
<sequence length="267" mass="29765">MRKVTTDFSEAVEEQEEDDAATMASNQPSKTSLRLYLKSLQKENYFSATAIRNKFLRDGKSYTMASIYSALSKAIDQGEVEGENDKYRLTLQRRPAASNVQAASNDSIPTCSLLLPRELSSEDEQSEQRSADNAGETTNATISAIRARLRQCNQSFSHREIAEAAHAWTAKGKLQISNNKFRLPLVDEENETTSNEETSDEEDTTDDEHPSALSQQAEQEGDDNREQFISASSIKNRFLADGKRYTMAAIYSAVNKGIGRGDIEEKK</sequence>
<keyword evidence="3" id="KW-1185">Reference proteome</keyword>
<evidence type="ECO:0000256" key="1">
    <source>
        <dbReference type="SAM" id="MobiDB-lite"/>
    </source>
</evidence>
<gene>
    <name evidence="2" type="ORF">C0Q70_15237</name>
</gene>
<protein>
    <submittedName>
        <fullName evidence="2">Uncharacterized protein</fullName>
    </submittedName>
</protein>
<feature type="region of interest" description="Disordered" evidence="1">
    <location>
        <begin position="182"/>
        <end position="228"/>
    </location>
</feature>
<evidence type="ECO:0000313" key="3">
    <source>
        <dbReference type="Proteomes" id="UP000245119"/>
    </source>
</evidence>
<dbReference type="Proteomes" id="UP000245119">
    <property type="component" value="Linkage Group LG9"/>
</dbReference>
<feature type="compositionally biased region" description="Acidic residues" evidence="1">
    <location>
        <begin position="197"/>
        <end position="206"/>
    </location>
</feature>
<name>A0A2T7NUB6_POMCA</name>